<keyword evidence="3 10" id="KW-0858">Xylan degradation</keyword>
<evidence type="ECO:0000313" key="15">
    <source>
        <dbReference type="Proteomes" id="UP000028045"/>
    </source>
</evidence>
<evidence type="ECO:0000259" key="13">
    <source>
        <dbReference type="Pfam" id="PF07488"/>
    </source>
</evidence>
<dbReference type="GO" id="GO:0046559">
    <property type="term" value="F:alpha-glucuronidase activity"/>
    <property type="evidence" value="ECO:0007669"/>
    <property type="project" value="UniProtKB-EC"/>
</dbReference>
<reference evidence="14 15" key="1">
    <citation type="journal article" date="2014" name="BMC Genomics">
        <title>Comparative genome sequencing reveals chemotype-specific gene clusters in the toxigenic black mold Stachybotrys.</title>
        <authorList>
            <person name="Semeiks J."/>
            <person name="Borek D."/>
            <person name="Otwinowski Z."/>
            <person name="Grishin N.V."/>
        </authorList>
    </citation>
    <scope>NUCLEOTIDE SEQUENCE [LARGE SCALE GENOMIC DNA]</scope>
    <source>
        <strain evidence="15">CBS 109288 / IBT 7711</strain>
    </source>
</reference>
<gene>
    <name evidence="10" type="primary">aguA</name>
    <name evidence="14" type="ORF">S7711_01311</name>
</gene>
<sequence>MRCVFLLIMLCGLAIAEDGLKAWLRYAPPPMSRSLNEYPIPSRIVVLNSTMSSPVFTASQEVVQGIQSMFGISLDVDDAESIQSRIDTSKWHGNLQENPFEQFPLRLPKADTTQIWPAIIGTIDVFEERYPGKLPDLTGLQPDGFYINISSSAILILGRNERGALYGSFKYLSDLAQGTAFPTTHMSNPDVPIRWVNQWDNLHGRGRQGSIERGYAGASIFFENGLVRDNLDRARQYARLLASIGINAVVVNNVNADSGILSDRNIEGLARIADAFRPYGIQLGISCYFASPEKYGLPTADPLDEDVIAWWNNITNVIYERIPDMAGYLVKANSEGQPGPLTYNRTLADGANMFARALRPHGGTVMFRAFIYDASKLNLKANWRDDRAVQAAQFFDGLDGMVDDNVVIQIKNGPIDFQVREPVSSLFSHIRRARTALEIQVTQEYLGQQCHIVYLGSMYKEIMDFDFAVDNTSAPLSKILNGQQFDRKAGGYAAVVNAGLDETWLGSHLAMSNLYAYGHLAWNPSRDPEELVRDWTRLTFGHDEKIVETIFDMSMTSWPAFENYTANLGLLSMVDAATHFGPDPGYRVHSAIATRAYKGSIGIDRTVDNGSGYAGQYPKRIADMYENVDATPDELLLFFHHVPYTRRLHSGSTVIQRIYDAHYAGSQTVHDYIGKWKSIKQMVDVEQYENVLSRLKFQAGHALVWRDAINNYFHDLTRIPDEKGRVGNHPWRIEAEDMDLDGYVIHEVRPAVSASGGRGIVTSSTTKMGIAAATIGFPAGEYALAINYFDVATGCSAWQVFLNDQPTAQWAGDGEFKLGHSPSRSINGASATRITFSNITVAPGDVLRIEGTPDGQEMAPLDYISFLPLGIVD</sequence>
<dbReference type="PIRSF" id="PIRSF029900">
    <property type="entry name" value="Alpha-glucuronds"/>
    <property type="match status" value="1"/>
</dbReference>
<feature type="domain" description="Alpha glucuronidase N-terminal" evidence="11">
    <location>
        <begin position="116"/>
        <end position="171"/>
    </location>
</feature>
<dbReference type="InterPro" id="IPR005154">
    <property type="entry name" value="Glyco_hydro_67_aGlcAse_N"/>
</dbReference>
<dbReference type="Pfam" id="PF07488">
    <property type="entry name" value="Glyco_hydro_67M"/>
    <property type="match status" value="1"/>
</dbReference>
<dbReference type="OrthoDB" id="6501611at2759"/>
<dbReference type="InterPro" id="IPR011395">
    <property type="entry name" value="Glyco_hydro_67_aGlcAse"/>
</dbReference>
<keyword evidence="7 10" id="KW-0624">Polysaccharide degradation</keyword>
<evidence type="ECO:0000256" key="2">
    <source>
        <dbReference type="ARBA" id="ARBA00012271"/>
    </source>
</evidence>
<dbReference type="Gene3D" id="3.90.1330.10">
    <property type="entry name" value="Alpha-glucuronidase, C-terminal domain"/>
    <property type="match status" value="1"/>
</dbReference>
<protein>
    <recommendedName>
        <fullName evidence="2 10">Alpha-glucuronidase</fullName>
        <ecNumber evidence="2 10">3.2.1.139</ecNumber>
    </recommendedName>
</protein>
<dbReference type="CDD" id="cd02795">
    <property type="entry name" value="CBM6-CBM35-CBM36_like"/>
    <property type="match status" value="1"/>
</dbReference>
<evidence type="ECO:0000256" key="10">
    <source>
        <dbReference type="RuleBase" id="RU361198"/>
    </source>
</evidence>
<feature type="active site" description="Proton acceptor" evidence="9">
    <location>
        <position position="444"/>
    </location>
</feature>
<dbReference type="Gene3D" id="3.30.379.10">
    <property type="entry name" value="Chitobiase/beta-hexosaminidase domain 2-like"/>
    <property type="match status" value="1"/>
</dbReference>
<proteinExistence type="inferred from homology"/>
<evidence type="ECO:0000256" key="4">
    <source>
        <dbReference type="ARBA" id="ARBA00022801"/>
    </source>
</evidence>
<comment type="function">
    <text evidence="10">Alpha-glucuronidase involved in the hydrolysis of xylan, a major structural heterogeneous polysaccharide found in plant biomass representing the second most abundant polysaccharide in the biosphere, after cellulose. Releases 4-O-methylglucuronic acid from xylan.</text>
</comment>
<evidence type="ECO:0000256" key="8">
    <source>
        <dbReference type="ARBA" id="ARBA00048838"/>
    </source>
</evidence>
<comment type="subcellular location">
    <subcellularLocation>
        <location evidence="10">Secreted</location>
    </subcellularLocation>
</comment>
<dbReference type="InterPro" id="IPR017853">
    <property type="entry name" value="GH"/>
</dbReference>
<evidence type="ECO:0000256" key="6">
    <source>
        <dbReference type="ARBA" id="ARBA00023295"/>
    </source>
</evidence>
<feature type="domain" description="Glycosyl hydrolase family 67 catalytic" evidence="13">
    <location>
        <begin position="184"/>
        <end position="504"/>
    </location>
</feature>
<dbReference type="GO" id="GO:0005576">
    <property type="term" value="C:extracellular region"/>
    <property type="evidence" value="ECO:0007669"/>
    <property type="project" value="UniProtKB-SubCell"/>
</dbReference>
<comment type="catalytic activity">
    <reaction evidence="8 10">
        <text>an alpha-D-glucuronoside + H2O = D-glucuronate + an alcohol</text>
        <dbReference type="Rhea" id="RHEA:20005"/>
        <dbReference type="ChEBI" id="CHEBI:15377"/>
        <dbReference type="ChEBI" id="CHEBI:30879"/>
        <dbReference type="ChEBI" id="CHEBI:58720"/>
        <dbReference type="ChEBI" id="CHEBI:58899"/>
        <dbReference type="EC" id="3.2.1.139"/>
    </reaction>
</comment>
<accession>A0A084BBN3</accession>
<dbReference type="SUPFAM" id="SSF55545">
    <property type="entry name" value="beta-N-acetylhexosaminidase-like domain"/>
    <property type="match status" value="1"/>
</dbReference>
<dbReference type="InterPro" id="IPR029018">
    <property type="entry name" value="Hex-like_dom2"/>
</dbReference>
<evidence type="ECO:0000259" key="12">
    <source>
        <dbReference type="Pfam" id="PF07477"/>
    </source>
</evidence>
<dbReference type="HOGENOM" id="CLU_007125_2_0_1"/>
<feature type="chain" id="PRO_5005105790" description="Alpha-glucuronidase" evidence="10">
    <location>
        <begin position="17"/>
        <end position="873"/>
    </location>
</feature>
<dbReference type="EC" id="3.2.1.139" evidence="2 10"/>
<feature type="active site" description="Proton acceptor" evidence="9">
    <location>
        <position position="416"/>
    </location>
</feature>
<dbReference type="PANTHER" id="PTHR39207">
    <property type="entry name" value="ALPHA-GLUCURONIDASE A"/>
    <property type="match status" value="1"/>
</dbReference>
<evidence type="ECO:0000256" key="7">
    <source>
        <dbReference type="ARBA" id="ARBA00023326"/>
    </source>
</evidence>
<keyword evidence="4 10" id="KW-0378">Hydrolase</keyword>
<dbReference type="Pfam" id="PF03648">
    <property type="entry name" value="Glyco_hydro_67N"/>
    <property type="match status" value="2"/>
</dbReference>
<dbReference type="Pfam" id="PF07477">
    <property type="entry name" value="Glyco_hydro_67C"/>
    <property type="match status" value="1"/>
</dbReference>
<feature type="domain" description="Alpha glucuronidase N-terminal" evidence="11">
    <location>
        <begin position="22"/>
        <end position="84"/>
    </location>
</feature>
<feature type="domain" description="Glycosyl hydrolase family 67 C-terminal" evidence="12">
    <location>
        <begin position="506"/>
        <end position="725"/>
    </location>
</feature>
<keyword evidence="10" id="KW-0732">Signal</keyword>
<keyword evidence="5 10" id="KW-0119">Carbohydrate metabolism</keyword>
<dbReference type="SUPFAM" id="SSF51445">
    <property type="entry name" value="(Trans)glycosidases"/>
    <property type="match status" value="1"/>
</dbReference>
<dbReference type="AlphaFoldDB" id="A0A084BBN3"/>
<keyword evidence="6 10" id="KW-0326">Glycosidase</keyword>
<dbReference type="EMBL" id="KL647405">
    <property type="protein sequence ID" value="KEY74962.1"/>
    <property type="molecule type" value="Genomic_DNA"/>
</dbReference>
<feature type="active site" description="Proton donor" evidence="9">
    <location>
        <position position="335"/>
    </location>
</feature>
<evidence type="ECO:0000256" key="5">
    <source>
        <dbReference type="ARBA" id="ARBA00023277"/>
    </source>
</evidence>
<evidence type="ECO:0000313" key="14">
    <source>
        <dbReference type="EMBL" id="KEY74962.1"/>
    </source>
</evidence>
<feature type="signal peptide" evidence="10">
    <location>
        <begin position="1"/>
        <end position="16"/>
    </location>
</feature>
<dbReference type="InterPro" id="IPR037054">
    <property type="entry name" value="A-glucoronidase_C_sf"/>
</dbReference>
<keyword evidence="15" id="KW-1185">Reference proteome</keyword>
<evidence type="ECO:0000256" key="9">
    <source>
        <dbReference type="PIRSR" id="PIRSR029900-1"/>
    </source>
</evidence>
<organism evidence="14 15">
    <name type="scientific">Stachybotrys chartarum (strain CBS 109288 / IBT 7711)</name>
    <name type="common">Toxic black mold</name>
    <name type="synonym">Stilbospora chartarum</name>
    <dbReference type="NCBI Taxonomy" id="1280523"/>
    <lineage>
        <taxon>Eukaryota</taxon>
        <taxon>Fungi</taxon>
        <taxon>Dikarya</taxon>
        <taxon>Ascomycota</taxon>
        <taxon>Pezizomycotina</taxon>
        <taxon>Sordariomycetes</taxon>
        <taxon>Hypocreomycetidae</taxon>
        <taxon>Hypocreales</taxon>
        <taxon>Stachybotryaceae</taxon>
        <taxon>Stachybotrys</taxon>
    </lineage>
</organism>
<dbReference type="InterPro" id="IPR011100">
    <property type="entry name" value="Glyco_hydro_67_cat"/>
</dbReference>
<dbReference type="Gene3D" id="3.20.20.80">
    <property type="entry name" value="Glycosidases"/>
    <property type="match status" value="1"/>
</dbReference>
<evidence type="ECO:0000259" key="11">
    <source>
        <dbReference type="Pfam" id="PF03648"/>
    </source>
</evidence>
<name>A0A084BBN3_STACB</name>
<evidence type="ECO:0000256" key="1">
    <source>
        <dbReference type="ARBA" id="ARBA00008833"/>
    </source>
</evidence>
<dbReference type="GO" id="GO:0045493">
    <property type="term" value="P:xylan catabolic process"/>
    <property type="evidence" value="ECO:0007669"/>
    <property type="project" value="UniProtKB-KW"/>
</dbReference>
<comment type="similarity">
    <text evidence="1 10">Belongs to the glycosyl hydrolase 67 family.</text>
</comment>
<evidence type="ECO:0000256" key="3">
    <source>
        <dbReference type="ARBA" id="ARBA00022651"/>
    </source>
</evidence>
<dbReference type="Proteomes" id="UP000028045">
    <property type="component" value="Unassembled WGS sequence"/>
</dbReference>
<dbReference type="InterPro" id="IPR011099">
    <property type="entry name" value="Glyco_hydro_67_C"/>
</dbReference>
<dbReference type="PANTHER" id="PTHR39207:SF1">
    <property type="entry name" value="ALPHA-GLUCURONIDASE A"/>
    <property type="match status" value="1"/>
</dbReference>